<evidence type="ECO:0000313" key="3">
    <source>
        <dbReference type="Proteomes" id="UP001296104"/>
    </source>
</evidence>
<dbReference type="Gene3D" id="1.10.405.20">
    <property type="match status" value="1"/>
</dbReference>
<dbReference type="EMBL" id="CAVMBE010000010">
    <property type="protein sequence ID" value="CAK3900358.1"/>
    <property type="molecule type" value="Genomic_DNA"/>
</dbReference>
<proteinExistence type="predicted"/>
<feature type="signal peptide" evidence="1">
    <location>
        <begin position="1"/>
        <end position="16"/>
    </location>
</feature>
<dbReference type="AlphaFoldDB" id="A0AAI8YUX1"/>
<comment type="caution">
    <text evidence="2">The sequence shown here is derived from an EMBL/GenBank/DDBJ whole genome shotgun (WGS) entry which is preliminary data.</text>
</comment>
<dbReference type="Proteomes" id="UP001296104">
    <property type="component" value="Unassembled WGS sequence"/>
</dbReference>
<dbReference type="PANTHER" id="PTHR42923">
    <property type="entry name" value="PROTOPORPHYRINOGEN OXIDASE"/>
    <property type="match status" value="1"/>
</dbReference>
<accession>A0AAI8YUX1</accession>
<protein>
    <submittedName>
        <fullName evidence="2">Flavin-containing superfamily amine oxidase</fullName>
    </submittedName>
</protein>
<gene>
    <name evidence="2" type="ORF">LECACI_7A002448</name>
</gene>
<name>A0AAI8YUX1_9PEZI</name>
<dbReference type="InterPro" id="IPR036188">
    <property type="entry name" value="FAD/NAD-bd_sf"/>
</dbReference>
<dbReference type="Pfam" id="PF13450">
    <property type="entry name" value="NAD_binding_8"/>
    <property type="match status" value="1"/>
</dbReference>
<evidence type="ECO:0000313" key="2">
    <source>
        <dbReference type="EMBL" id="CAK3900358.1"/>
    </source>
</evidence>
<dbReference type="SUPFAM" id="SSF51905">
    <property type="entry name" value="FAD/NAD(P)-binding domain"/>
    <property type="match status" value="1"/>
</dbReference>
<evidence type="ECO:0000256" key="1">
    <source>
        <dbReference type="SAM" id="SignalP"/>
    </source>
</evidence>
<dbReference type="InterPro" id="IPR050464">
    <property type="entry name" value="Zeta_carotene_desat/Oxidored"/>
</dbReference>
<dbReference type="GO" id="GO:0016491">
    <property type="term" value="F:oxidoreductase activity"/>
    <property type="evidence" value="ECO:0007669"/>
    <property type="project" value="TreeGrafter"/>
</dbReference>
<dbReference type="PANTHER" id="PTHR42923:SF26">
    <property type="entry name" value="FMN REDUCTASE LOT6, PUTATIVE (AFU_ORTHOLOGUE AFUA_7G06600)-RELATED"/>
    <property type="match status" value="1"/>
</dbReference>
<reference evidence="2" key="1">
    <citation type="submission" date="2023-11" db="EMBL/GenBank/DDBJ databases">
        <authorList>
            <person name="Alioto T."/>
            <person name="Alioto T."/>
            <person name="Gomez Garrido J."/>
        </authorList>
    </citation>
    <scope>NUCLEOTIDE SEQUENCE</scope>
</reference>
<dbReference type="Gene3D" id="3.50.50.60">
    <property type="entry name" value="FAD/NAD(P)-binding domain"/>
    <property type="match status" value="1"/>
</dbReference>
<feature type="chain" id="PRO_5042524342" evidence="1">
    <location>
        <begin position="17"/>
        <end position="460"/>
    </location>
</feature>
<organism evidence="2 3">
    <name type="scientific">Lecanosticta acicola</name>
    <dbReference type="NCBI Taxonomy" id="111012"/>
    <lineage>
        <taxon>Eukaryota</taxon>
        <taxon>Fungi</taxon>
        <taxon>Dikarya</taxon>
        <taxon>Ascomycota</taxon>
        <taxon>Pezizomycotina</taxon>
        <taxon>Dothideomycetes</taxon>
        <taxon>Dothideomycetidae</taxon>
        <taxon>Mycosphaerellales</taxon>
        <taxon>Mycosphaerellaceae</taxon>
        <taxon>Lecanosticta</taxon>
    </lineage>
</organism>
<dbReference type="Gene3D" id="3.30.70.1990">
    <property type="match status" value="1"/>
</dbReference>
<keyword evidence="3" id="KW-1185">Reference proteome</keyword>
<sequence length="460" mass="50212">MIAPFLTLLSLPLVWSAATDSPVEVVESDIVVIGGGGGGAHAAIKVQQAGKKVVLIERENRLGGHVNTYKDPATGQTYDYGVQLFYNNTATTSFFEHFDIPLVSAGAGSEGGSQNLYNFANNSDFPDSVPNQQELLAAAFKNYSAQLAKYPSIVDTYDLPDPVPEDLTISFGDFVNKYGLAALVLPASLYNQIGNVLALPTLYIMKALNALQIQAISTGGFVANGLDNNQLLYDRVQAELGSNVFLQSHVYRIVRKERGVQVYVSTPTGTKLIKACKLLIAIPPLASNLGFLDLDASEKELLSTFTFNYYYDSIVENTGLPANVTQVNVGSLQTLLLPQLPDVYVIRPSNIPGISSAYYGSYSFQSKEQVIAAILQRCAELRKAQGLPEPQQPTTVSELNDHKPYELVVTGEQIAAGFYKKLQALQGAKHTWWTGAAWRTHVSSEIWDFNEKHIIPELLK</sequence>
<keyword evidence="1" id="KW-0732">Signal</keyword>